<sequence>MAGSFAPNEEVRGLGVGFETSAEVWKALAEHFARSLHDREFYMTTELTVQSRRNFESINDYIRVFEEVCDELNIGPPIPRQQKYLAS</sequence>
<name>A0AA87ZM62_FICCA</name>
<dbReference type="AlphaFoldDB" id="A0AA87ZM62"/>
<dbReference type="Proteomes" id="UP001187192">
    <property type="component" value="Unassembled WGS sequence"/>
</dbReference>
<evidence type="ECO:0000313" key="2">
    <source>
        <dbReference type="Proteomes" id="UP001187192"/>
    </source>
</evidence>
<comment type="caution">
    <text evidence="1">The sequence shown here is derived from an EMBL/GenBank/DDBJ whole genome shotgun (WGS) entry which is preliminary data.</text>
</comment>
<accession>A0AA87ZM62</accession>
<organism evidence="1 2">
    <name type="scientific">Ficus carica</name>
    <name type="common">Common fig</name>
    <dbReference type="NCBI Taxonomy" id="3494"/>
    <lineage>
        <taxon>Eukaryota</taxon>
        <taxon>Viridiplantae</taxon>
        <taxon>Streptophyta</taxon>
        <taxon>Embryophyta</taxon>
        <taxon>Tracheophyta</taxon>
        <taxon>Spermatophyta</taxon>
        <taxon>Magnoliopsida</taxon>
        <taxon>eudicotyledons</taxon>
        <taxon>Gunneridae</taxon>
        <taxon>Pentapetalae</taxon>
        <taxon>rosids</taxon>
        <taxon>fabids</taxon>
        <taxon>Rosales</taxon>
        <taxon>Moraceae</taxon>
        <taxon>Ficeae</taxon>
        <taxon>Ficus</taxon>
    </lineage>
</organism>
<reference evidence="1" key="1">
    <citation type="submission" date="2023-07" db="EMBL/GenBank/DDBJ databases">
        <title>draft genome sequence of fig (Ficus carica).</title>
        <authorList>
            <person name="Takahashi T."/>
            <person name="Nishimura K."/>
        </authorList>
    </citation>
    <scope>NUCLEOTIDE SEQUENCE</scope>
</reference>
<keyword evidence="2" id="KW-1185">Reference proteome</keyword>
<dbReference type="EMBL" id="BTGU01000010">
    <property type="protein sequence ID" value="GMN39659.1"/>
    <property type="molecule type" value="Genomic_DNA"/>
</dbReference>
<evidence type="ECO:0000313" key="1">
    <source>
        <dbReference type="EMBL" id="GMN39659.1"/>
    </source>
</evidence>
<proteinExistence type="predicted"/>
<protein>
    <submittedName>
        <fullName evidence="1">Uncharacterized protein</fullName>
    </submittedName>
</protein>
<gene>
    <name evidence="1" type="ORF">TIFTF001_008897</name>
</gene>